<dbReference type="AlphaFoldDB" id="A0A7Z9D5C4"/>
<protein>
    <recommendedName>
        <fullName evidence="1">Tetracyclin repressor-like C-terminal domain-containing protein</fullName>
    </recommendedName>
</protein>
<dbReference type="SUPFAM" id="SSF48498">
    <property type="entry name" value="Tetracyclin repressor-like, C-terminal domain"/>
    <property type="match status" value="1"/>
</dbReference>
<dbReference type="Proteomes" id="UP000282386">
    <property type="component" value="Chromosome"/>
</dbReference>
<evidence type="ECO:0000313" key="2">
    <source>
        <dbReference type="EMBL" id="VEI22666.1"/>
    </source>
</evidence>
<dbReference type="Gene3D" id="1.10.357.10">
    <property type="entry name" value="Tetracycline Repressor, domain 2"/>
    <property type="match status" value="1"/>
</dbReference>
<evidence type="ECO:0000259" key="1">
    <source>
        <dbReference type="Pfam" id="PF17920"/>
    </source>
</evidence>
<name>A0A7Z9D5C4_9MICC</name>
<dbReference type="EMBL" id="LR134479">
    <property type="protein sequence ID" value="VEI22666.1"/>
    <property type="molecule type" value="Genomic_DNA"/>
</dbReference>
<sequence length="230" mass="25768">MRGGTQPIRGFIINGILQPITAKFCPNRPQLRAQLIASQVIGLGIARWAAPLDQIAHLDTEPEDLRARARPLVERVHEVFPPNTSGNKPYIKVPTERLAEAIELMASLQPQPMNKYKHIPVWFFISAEFFLLDPDTGQALPGQVPYTGDRLYQPFGPPHNCSSYAQLSVDYTASLSLDLLAPAADEAKAVRSLARVQEVLPFKLSKKHWRTLTQPKRGTNYVRRKMPSPL</sequence>
<evidence type="ECO:0000313" key="3">
    <source>
        <dbReference type="Proteomes" id="UP000282386"/>
    </source>
</evidence>
<dbReference type="InterPro" id="IPR041678">
    <property type="entry name" value="TetR_C_16"/>
</dbReference>
<reference evidence="2 3" key="1">
    <citation type="submission" date="2018-12" db="EMBL/GenBank/DDBJ databases">
        <authorList>
            <consortium name="Pathogen Informatics"/>
        </authorList>
    </citation>
    <scope>NUCLEOTIDE SEQUENCE [LARGE SCALE GENOMIC DNA]</scope>
    <source>
        <strain evidence="2 3">NCTC10207</strain>
    </source>
</reference>
<proteinExistence type="predicted"/>
<dbReference type="Pfam" id="PF17920">
    <property type="entry name" value="TetR_C_16"/>
    <property type="match status" value="1"/>
</dbReference>
<organism evidence="2 3">
    <name type="scientific">Rothia aeria</name>
    <dbReference type="NCBI Taxonomy" id="172042"/>
    <lineage>
        <taxon>Bacteria</taxon>
        <taxon>Bacillati</taxon>
        <taxon>Actinomycetota</taxon>
        <taxon>Actinomycetes</taxon>
        <taxon>Micrococcales</taxon>
        <taxon>Micrococcaceae</taxon>
        <taxon>Rothia</taxon>
    </lineage>
</organism>
<gene>
    <name evidence="2" type="ORF">NCTC10207_00751</name>
</gene>
<feature type="domain" description="Tetracyclin repressor-like C-terminal" evidence="1">
    <location>
        <begin position="6"/>
        <end position="75"/>
    </location>
</feature>
<accession>A0A7Z9D5C4</accession>
<dbReference type="InterPro" id="IPR036271">
    <property type="entry name" value="Tet_transcr_reg_TetR-rel_C_sf"/>
</dbReference>